<evidence type="ECO:0000313" key="4">
    <source>
        <dbReference type="EMBL" id="MCG2614207.1"/>
    </source>
</evidence>
<feature type="compositionally biased region" description="Gly residues" evidence="2">
    <location>
        <begin position="82"/>
        <end position="135"/>
    </location>
</feature>
<keyword evidence="5" id="KW-1185">Reference proteome</keyword>
<dbReference type="InterPro" id="IPR012677">
    <property type="entry name" value="Nucleotide-bd_a/b_plait_sf"/>
</dbReference>
<dbReference type="Pfam" id="PF00076">
    <property type="entry name" value="RRM_1"/>
    <property type="match status" value="1"/>
</dbReference>
<keyword evidence="1" id="KW-0694">RNA-binding</keyword>
<dbReference type="RefSeq" id="WP_237870410.1">
    <property type="nucleotide sequence ID" value="NZ_JAKLTR010000004.1"/>
</dbReference>
<organism evidence="4 5">
    <name type="scientific">Terrimonas ginsenosidimutans</name>
    <dbReference type="NCBI Taxonomy" id="2908004"/>
    <lineage>
        <taxon>Bacteria</taxon>
        <taxon>Pseudomonadati</taxon>
        <taxon>Bacteroidota</taxon>
        <taxon>Chitinophagia</taxon>
        <taxon>Chitinophagales</taxon>
        <taxon>Chitinophagaceae</taxon>
        <taxon>Terrimonas</taxon>
    </lineage>
</organism>
<dbReference type="InterPro" id="IPR035979">
    <property type="entry name" value="RBD_domain_sf"/>
</dbReference>
<dbReference type="InterPro" id="IPR048289">
    <property type="entry name" value="RRM2_NsCP33-like"/>
</dbReference>
<dbReference type="PROSITE" id="PS50102">
    <property type="entry name" value="RRM"/>
    <property type="match status" value="1"/>
</dbReference>
<dbReference type="Gene3D" id="3.30.70.330">
    <property type="match status" value="1"/>
</dbReference>
<dbReference type="SMART" id="SM00360">
    <property type="entry name" value="RRM"/>
    <property type="match status" value="1"/>
</dbReference>
<protein>
    <submittedName>
        <fullName evidence="4">RNA-binding protein</fullName>
    </submittedName>
</protein>
<name>A0ABS9KPE8_9BACT</name>
<dbReference type="SUPFAM" id="SSF54928">
    <property type="entry name" value="RNA-binding domain, RBD"/>
    <property type="match status" value="1"/>
</dbReference>
<dbReference type="InterPro" id="IPR000504">
    <property type="entry name" value="RRM_dom"/>
</dbReference>
<feature type="region of interest" description="Disordered" evidence="2">
    <location>
        <begin position="71"/>
        <end position="135"/>
    </location>
</feature>
<gene>
    <name evidence="4" type="ORF">LZZ85_07935</name>
</gene>
<accession>A0ABS9KPE8</accession>
<reference evidence="4" key="1">
    <citation type="submission" date="2022-01" db="EMBL/GenBank/DDBJ databases">
        <authorList>
            <person name="Jo J.-H."/>
            <person name="Im W.-T."/>
        </authorList>
    </citation>
    <scope>NUCLEOTIDE SEQUENCE</scope>
    <source>
        <strain evidence="4">NA20</strain>
    </source>
</reference>
<feature type="domain" description="RRM" evidence="3">
    <location>
        <begin position="1"/>
        <end position="79"/>
    </location>
</feature>
<dbReference type="InterPro" id="IPR052462">
    <property type="entry name" value="SLIRP/GR-RBP-like"/>
</dbReference>
<dbReference type="Proteomes" id="UP001165367">
    <property type="component" value="Unassembled WGS sequence"/>
</dbReference>
<evidence type="ECO:0000313" key="5">
    <source>
        <dbReference type="Proteomes" id="UP001165367"/>
    </source>
</evidence>
<dbReference type="PANTHER" id="PTHR48027">
    <property type="entry name" value="HETEROGENEOUS NUCLEAR RIBONUCLEOPROTEIN 87F-RELATED"/>
    <property type="match status" value="1"/>
</dbReference>
<proteinExistence type="predicted"/>
<evidence type="ECO:0000256" key="1">
    <source>
        <dbReference type="ARBA" id="ARBA00022884"/>
    </source>
</evidence>
<comment type="caution">
    <text evidence="4">The sequence shown here is derived from an EMBL/GenBank/DDBJ whole genome shotgun (WGS) entry which is preliminary data.</text>
</comment>
<evidence type="ECO:0000256" key="2">
    <source>
        <dbReference type="SAM" id="MobiDB-lite"/>
    </source>
</evidence>
<evidence type="ECO:0000259" key="3">
    <source>
        <dbReference type="PROSITE" id="PS50102"/>
    </source>
</evidence>
<dbReference type="EMBL" id="JAKLTR010000004">
    <property type="protein sequence ID" value="MCG2614207.1"/>
    <property type="molecule type" value="Genomic_DNA"/>
</dbReference>
<sequence length="135" mass="13726">MNIYVGNLSWNLKDQDLLNLFASHGEVGTAKIVLDKFTNRSKGFGFVEMPNDDQAQAAINALNGTEVDGRNIVVNESRPKPEGGGSGGGGGFKKRSFGGGGGGGGFKKGGSGGGGGYNKGGGGGYRDRGGYGNDY</sequence>
<dbReference type="CDD" id="cd21608">
    <property type="entry name" value="RRM2_NsCP33_like"/>
    <property type="match status" value="1"/>
</dbReference>